<sequence>MPVAPQECVVLSLSTLGTLLILGVTSWQKNGTSILPFTKSSSLGVLSPLENSGRVIFQLISVPSAFLR</sequence>
<organism evidence="1 2">
    <name type="scientific">Clonostachys rhizophaga</name>
    <dbReference type="NCBI Taxonomy" id="160324"/>
    <lineage>
        <taxon>Eukaryota</taxon>
        <taxon>Fungi</taxon>
        <taxon>Dikarya</taxon>
        <taxon>Ascomycota</taxon>
        <taxon>Pezizomycotina</taxon>
        <taxon>Sordariomycetes</taxon>
        <taxon>Hypocreomycetidae</taxon>
        <taxon>Hypocreales</taxon>
        <taxon>Bionectriaceae</taxon>
        <taxon>Clonostachys</taxon>
    </lineage>
</organism>
<keyword evidence="2" id="KW-1185">Reference proteome</keyword>
<protein>
    <submittedName>
        <fullName evidence="1">Uncharacterized protein</fullName>
    </submittedName>
</protein>
<comment type="caution">
    <text evidence="1">The sequence shown here is derived from an EMBL/GenBank/DDBJ whole genome shotgun (WGS) entry which is preliminary data.</text>
</comment>
<proteinExistence type="predicted"/>
<dbReference type="AlphaFoldDB" id="A0A9N9VMB8"/>
<gene>
    <name evidence="1" type="ORF">CRHIZ90672A_00008386</name>
</gene>
<reference evidence="1" key="1">
    <citation type="submission" date="2021-10" db="EMBL/GenBank/DDBJ databases">
        <authorList>
            <person name="Piombo E."/>
        </authorList>
    </citation>
    <scope>NUCLEOTIDE SEQUENCE</scope>
</reference>
<accession>A0A9N9VMB8</accession>
<evidence type="ECO:0000313" key="2">
    <source>
        <dbReference type="Proteomes" id="UP000696573"/>
    </source>
</evidence>
<evidence type="ECO:0000313" key="1">
    <source>
        <dbReference type="EMBL" id="CAH0025686.1"/>
    </source>
</evidence>
<dbReference type="EMBL" id="CABFNQ020000715">
    <property type="protein sequence ID" value="CAH0025686.1"/>
    <property type="molecule type" value="Genomic_DNA"/>
</dbReference>
<feature type="non-terminal residue" evidence="1">
    <location>
        <position position="68"/>
    </location>
</feature>
<name>A0A9N9VMB8_9HYPO</name>
<dbReference type="Proteomes" id="UP000696573">
    <property type="component" value="Unassembled WGS sequence"/>
</dbReference>